<dbReference type="GO" id="GO:0004715">
    <property type="term" value="F:non-membrane spanning protein tyrosine kinase activity"/>
    <property type="evidence" value="ECO:0007669"/>
    <property type="project" value="UniProtKB-EC"/>
</dbReference>
<dbReference type="NCBIfam" id="TIGR01007">
    <property type="entry name" value="eps_fam"/>
    <property type="match status" value="1"/>
</dbReference>
<dbReference type="SUPFAM" id="SSF52540">
    <property type="entry name" value="P-loop containing nucleoside triphosphate hydrolases"/>
    <property type="match status" value="1"/>
</dbReference>
<evidence type="ECO:0000256" key="5">
    <source>
        <dbReference type="ARBA" id="ARBA00023137"/>
    </source>
</evidence>
<accession>A0A6B3L936</accession>
<evidence type="ECO:0000313" key="8">
    <source>
        <dbReference type="Proteomes" id="UP000475117"/>
    </source>
</evidence>
<dbReference type="PANTHER" id="PTHR32309">
    <property type="entry name" value="TYROSINE-PROTEIN KINASE"/>
    <property type="match status" value="1"/>
</dbReference>
<dbReference type="AlphaFoldDB" id="A0A6B3L936"/>
<protein>
    <submittedName>
        <fullName evidence="7">Polysaccharide biosynthesis tyrosine autokinase</fullName>
        <ecNumber evidence="7">2.7.10.2</ecNumber>
    </submittedName>
</protein>
<dbReference type="CDD" id="cd05387">
    <property type="entry name" value="BY-kinase"/>
    <property type="match status" value="1"/>
</dbReference>
<dbReference type="KEGG" id="soa:G3M56_010545"/>
<keyword evidence="1 7" id="KW-0808">Transferase</keyword>
<dbReference type="Pfam" id="PF13614">
    <property type="entry name" value="AAA_31"/>
    <property type="match status" value="1"/>
</dbReference>
<evidence type="ECO:0000256" key="4">
    <source>
        <dbReference type="ARBA" id="ARBA00022840"/>
    </source>
</evidence>
<dbReference type="RefSeq" id="WP_164362186.1">
    <property type="nucleotide sequence ID" value="NZ_CP066776.1"/>
</dbReference>
<proteinExistence type="predicted"/>
<dbReference type="GO" id="GO:0005524">
    <property type="term" value="F:ATP binding"/>
    <property type="evidence" value="ECO:0007669"/>
    <property type="project" value="UniProtKB-KW"/>
</dbReference>
<dbReference type="InterPro" id="IPR050445">
    <property type="entry name" value="Bact_polysacc_biosynth/exp"/>
</dbReference>
<dbReference type="InterPro" id="IPR027417">
    <property type="entry name" value="P-loop_NTPase"/>
</dbReference>
<dbReference type="PANTHER" id="PTHR32309:SF31">
    <property type="entry name" value="CAPSULAR EXOPOLYSACCHARIDE FAMILY"/>
    <property type="match status" value="1"/>
</dbReference>
<dbReference type="EC" id="2.7.10.2" evidence="7"/>
<gene>
    <name evidence="7" type="ORF">G3M56_010545</name>
</gene>
<feature type="domain" description="AAA" evidence="6">
    <location>
        <begin position="487"/>
        <end position="625"/>
    </location>
</feature>
<evidence type="ECO:0000256" key="1">
    <source>
        <dbReference type="ARBA" id="ARBA00022679"/>
    </source>
</evidence>
<dbReference type="InterPro" id="IPR005702">
    <property type="entry name" value="Wzc-like_C"/>
</dbReference>
<reference evidence="7 8" key="1">
    <citation type="submission" date="2020-12" db="EMBL/GenBank/DDBJ databases">
        <title>Sulforoseuscoccus oceanibium gen. nov., sp. nov., a representative of the phylum Verrucomicrobia with special cytoplasmic membrane, and proposal of Sulforoseuscoccusaceae fam. nov.</title>
        <authorList>
            <person name="Xi F."/>
        </authorList>
    </citation>
    <scope>NUCLEOTIDE SEQUENCE [LARGE SCALE GENOMIC DNA]</scope>
    <source>
        <strain evidence="7 8">T37</strain>
    </source>
</reference>
<keyword evidence="5" id="KW-0829">Tyrosine-protein kinase</keyword>
<dbReference type="EMBL" id="CP066776">
    <property type="protein sequence ID" value="QQL44322.1"/>
    <property type="molecule type" value="Genomic_DNA"/>
</dbReference>
<organism evidence="7 8">
    <name type="scientific">Sulfuriroseicoccus oceanibius</name>
    <dbReference type="NCBI Taxonomy" id="2707525"/>
    <lineage>
        <taxon>Bacteria</taxon>
        <taxon>Pseudomonadati</taxon>
        <taxon>Verrucomicrobiota</taxon>
        <taxon>Verrucomicrobiia</taxon>
        <taxon>Verrucomicrobiales</taxon>
        <taxon>Verrucomicrobiaceae</taxon>
        <taxon>Sulfuriroseicoccus</taxon>
    </lineage>
</organism>
<sequence>MKKEIDPFDDTLAEGDAHDEGARVSNRSAAGLLRVALERWWLILIFMVLGYVGALYYLSVKEPETMAMASLKVTTKQQLLVGNEVEQDSMVFRDQMLGTIAAELVGLEQLQKVMQRPEVQVLEKVIPPQFSWKPKYWRDESQREFISAGDADPAEFLRLLHQRVSVENVRGTTLIAIKVTHPDAETAKTLANAVMMTYVEEEEARISGGTSDAFKVVSIEADEIAAEMEAAERSFQTYRAALELNQELNTFRSELSAFRQRYKSKHPRLIEAEAIYQDLYRRFRLEIETAARTGDEVDYWKPLMADVDRLDKQIASAESEADRRDATDRWLSFVQNKLSSRASVLESRIGSLRGRYETFTRRLAEIDVADDEGVNSKVRVNEAATIPPPSKYKHLITLAAGSVLGGGVGVGLVFLLSLMDYKIYDVRSAEEATGLPCLAAIPLSSAVDSEDGEWRSISSSDPNTVHAESIRNLRASITLLGRKENNKVLVVTSAMPGEGKTTTAAELAELFALEGERTVLIDFDLRKPRVHELYPKLKGQPGTVDVLIGHAQFDDVVAPTRVEGLFVVPSGKKPPNPLGLLQPDEIMELVDEASKEFDRVIIDSPPVLPVSDTRLVAQHAHKVILVVRALKTPVGAVLRAKDLLLGAKLDLAGVVVNALKARHSGSGYFGYRDYGEYGHDSYYGQED</sequence>
<evidence type="ECO:0000259" key="6">
    <source>
        <dbReference type="Pfam" id="PF13614"/>
    </source>
</evidence>
<dbReference type="Gene3D" id="3.40.50.300">
    <property type="entry name" value="P-loop containing nucleotide triphosphate hydrolases"/>
    <property type="match status" value="1"/>
</dbReference>
<evidence type="ECO:0000313" key="7">
    <source>
        <dbReference type="EMBL" id="QQL44322.1"/>
    </source>
</evidence>
<evidence type="ECO:0000256" key="3">
    <source>
        <dbReference type="ARBA" id="ARBA00022777"/>
    </source>
</evidence>
<dbReference type="InterPro" id="IPR025669">
    <property type="entry name" value="AAA_dom"/>
</dbReference>
<keyword evidence="3 7" id="KW-0418">Kinase</keyword>
<name>A0A6B3L936_9BACT</name>
<keyword evidence="4" id="KW-0067">ATP-binding</keyword>
<keyword evidence="2" id="KW-0547">Nucleotide-binding</keyword>
<dbReference type="Proteomes" id="UP000475117">
    <property type="component" value="Chromosome"/>
</dbReference>
<evidence type="ECO:0000256" key="2">
    <source>
        <dbReference type="ARBA" id="ARBA00022741"/>
    </source>
</evidence>
<keyword evidence="8" id="KW-1185">Reference proteome</keyword>